<keyword evidence="4 6" id="KW-0975">Bacterial flagellum</keyword>
<dbReference type="GO" id="GO:0030694">
    <property type="term" value="C:bacterial-type flagellum basal body, rod"/>
    <property type="evidence" value="ECO:0007669"/>
    <property type="project" value="InterPro"/>
</dbReference>
<proteinExistence type="inferred from homology"/>
<name>A0A2W5Q126_9BACT</name>
<comment type="subunit">
    <text evidence="6">The basal body constitutes a major portion of the flagellar organelle and consists of a number of rings mounted on a central rod.</text>
</comment>
<dbReference type="EMBL" id="QFQB01000005">
    <property type="protein sequence ID" value="PZQ48453.1"/>
    <property type="molecule type" value="Genomic_DNA"/>
</dbReference>
<evidence type="ECO:0000256" key="2">
    <source>
        <dbReference type="ARBA" id="ARBA00009677"/>
    </source>
</evidence>
<reference evidence="8 9" key="1">
    <citation type="submission" date="2017-08" db="EMBL/GenBank/DDBJ databases">
        <title>Infants hospitalized years apart are colonized by the same room-sourced microbial strains.</title>
        <authorList>
            <person name="Brooks B."/>
            <person name="Olm M.R."/>
            <person name="Firek B.A."/>
            <person name="Baker R."/>
            <person name="Thomas B.C."/>
            <person name="Morowitz M.J."/>
            <person name="Banfield J.F."/>
        </authorList>
    </citation>
    <scope>NUCLEOTIDE SEQUENCE [LARGE SCALE GENOMIC DNA]</scope>
    <source>
        <strain evidence="8">S2_005_002_R2_29</strain>
    </source>
</reference>
<protein>
    <recommendedName>
        <fullName evidence="3 6">Flagellar basal body rod protein FlgB</fullName>
    </recommendedName>
</protein>
<comment type="caution">
    <text evidence="8">The sequence shown here is derived from an EMBL/GenBank/DDBJ whole genome shotgun (WGS) entry which is preliminary data.</text>
</comment>
<keyword evidence="8" id="KW-0966">Cell projection</keyword>
<evidence type="ECO:0000256" key="3">
    <source>
        <dbReference type="ARBA" id="ARBA00014376"/>
    </source>
</evidence>
<dbReference type="Pfam" id="PF00460">
    <property type="entry name" value="Flg_bb_rod"/>
    <property type="match status" value="1"/>
</dbReference>
<gene>
    <name evidence="8" type="primary">flgB</name>
    <name evidence="8" type="ORF">DI551_01495</name>
</gene>
<accession>A0A2W5Q126</accession>
<keyword evidence="8" id="KW-0282">Flagellum</keyword>
<organism evidence="8 9">
    <name type="scientific">Micavibrio aeruginosavorus</name>
    <dbReference type="NCBI Taxonomy" id="349221"/>
    <lineage>
        <taxon>Bacteria</taxon>
        <taxon>Pseudomonadati</taxon>
        <taxon>Bdellovibrionota</taxon>
        <taxon>Bdellovibrionia</taxon>
        <taxon>Bdellovibrionales</taxon>
        <taxon>Pseudobdellovibrionaceae</taxon>
        <taxon>Micavibrio</taxon>
    </lineage>
</organism>
<sequence length="136" mass="15174">MSIQNLPLMKAMTAKMEYLDKRQGIIADNIANADTPKYQSKDLTKVDFGAVLSKITDSKKVTLETTNPLHMPNPDAVANAKDRKDKLTYEVAPDKNGVIIEEQMVKSGETQMDYNLMTSLMTKTANMYKIALGRQS</sequence>
<dbReference type="AlphaFoldDB" id="A0A2W5Q126"/>
<evidence type="ECO:0000256" key="5">
    <source>
        <dbReference type="ARBA" id="ARBA00024934"/>
    </source>
</evidence>
<dbReference type="Proteomes" id="UP000249417">
    <property type="component" value="Unassembled WGS sequence"/>
</dbReference>
<comment type="similarity">
    <text evidence="2 6">Belongs to the flagella basal body rod proteins family.</text>
</comment>
<evidence type="ECO:0000259" key="7">
    <source>
        <dbReference type="Pfam" id="PF00460"/>
    </source>
</evidence>
<keyword evidence="8" id="KW-0969">Cilium</keyword>
<dbReference type="InterPro" id="IPR006300">
    <property type="entry name" value="FlgB"/>
</dbReference>
<evidence type="ECO:0000256" key="6">
    <source>
        <dbReference type="PIRNR" id="PIRNR002889"/>
    </source>
</evidence>
<comment type="subcellular location">
    <subcellularLocation>
        <location evidence="1 6">Bacterial flagellum basal body</location>
    </subcellularLocation>
</comment>
<comment type="function">
    <text evidence="5 6">Structural component of flagellum, the bacterial motility apparatus. Part of the rod structure of flagellar basal body.</text>
</comment>
<feature type="domain" description="Flagellar basal body rod protein N-terminal" evidence="7">
    <location>
        <begin position="19"/>
        <end position="39"/>
    </location>
</feature>
<dbReference type="InterPro" id="IPR001444">
    <property type="entry name" value="Flag_bb_rod_N"/>
</dbReference>
<evidence type="ECO:0000313" key="9">
    <source>
        <dbReference type="Proteomes" id="UP000249417"/>
    </source>
</evidence>
<evidence type="ECO:0000313" key="8">
    <source>
        <dbReference type="EMBL" id="PZQ48453.1"/>
    </source>
</evidence>
<evidence type="ECO:0000256" key="1">
    <source>
        <dbReference type="ARBA" id="ARBA00004117"/>
    </source>
</evidence>
<dbReference type="PIRSF" id="PIRSF002889">
    <property type="entry name" value="Rod_FlgB"/>
    <property type="match status" value="1"/>
</dbReference>
<dbReference type="GO" id="GO:0071973">
    <property type="term" value="P:bacterial-type flagellum-dependent cell motility"/>
    <property type="evidence" value="ECO:0007669"/>
    <property type="project" value="InterPro"/>
</dbReference>
<dbReference type="NCBIfam" id="TIGR01396">
    <property type="entry name" value="FlgB"/>
    <property type="match status" value="1"/>
</dbReference>
<evidence type="ECO:0000256" key="4">
    <source>
        <dbReference type="ARBA" id="ARBA00023143"/>
    </source>
</evidence>